<protein>
    <recommendedName>
        <fullName evidence="4">Autotransporter outer membrane beta-barrel domain-containing protein</fullName>
    </recommendedName>
</protein>
<sequence>MSSNAAPAYRPRGKAIFAFVGLLAAWASVRVITWAPPFDPASLNVIADAPSLGIVAPMPDEPDSSERDDDAPEQLPGRIMPPQPRWVPQPVPERIPPPHQPQPRALQSVGHSTGAMRGFAGAGRLVGHILLLQAGYRNSAAAPVAASSLFADSSLTLRGAQSATDSTASATMRGGGDLRRWSLDAWALWRDDTTTPILSGRPSYGRGQAGAVIRYHLAPSSGHNPQLHLRGVHALEGQREREAAFGASARPIPAIPVRLAAEARVSETDRGTELRGAAYAVSEFPPVNLPAGLTGEAYIQGGYVTGDFATGFVDGQARITRRVVGTEDFRLEAGAGAWGGVQEGSGRLDIGPSASVSFRLGDARGRVSADYRLRVAGEAEPSSGPALTLSAGF</sequence>
<evidence type="ECO:0008006" key="4">
    <source>
        <dbReference type="Google" id="ProtNLM"/>
    </source>
</evidence>
<accession>A0ABS0N6K3</accession>
<dbReference type="RefSeq" id="WP_197922268.1">
    <property type="nucleotide sequence ID" value="NZ_CAWPTA010000009.1"/>
</dbReference>
<keyword evidence="3" id="KW-1185">Reference proteome</keyword>
<organism evidence="2 3">
    <name type="scientific">Aurantiacibacter sediminis</name>
    <dbReference type="NCBI Taxonomy" id="2793064"/>
    <lineage>
        <taxon>Bacteria</taxon>
        <taxon>Pseudomonadati</taxon>
        <taxon>Pseudomonadota</taxon>
        <taxon>Alphaproteobacteria</taxon>
        <taxon>Sphingomonadales</taxon>
        <taxon>Erythrobacteraceae</taxon>
        <taxon>Aurantiacibacter</taxon>
    </lineage>
</organism>
<feature type="compositionally biased region" description="Acidic residues" evidence="1">
    <location>
        <begin position="60"/>
        <end position="72"/>
    </location>
</feature>
<name>A0ABS0N6K3_9SPHN</name>
<evidence type="ECO:0000313" key="3">
    <source>
        <dbReference type="Proteomes" id="UP000602442"/>
    </source>
</evidence>
<evidence type="ECO:0000313" key="2">
    <source>
        <dbReference type="EMBL" id="MBH5323391.1"/>
    </source>
</evidence>
<feature type="region of interest" description="Disordered" evidence="1">
    <location>
        <begin position="54"/>
        <end position="84"/>
    </location>
</feature>
<evidence type="ECO:0000256" key="1">
    <source>
        <dbReference type="SAM" id="MobiDB-lite"/>
    </source>
</evidence>
<comment type="caution">
    <text evidence="2">The sequence shown here is derived from an EMBL/GenBank/DDBJ whole genome shotgun (WGS) entry which is preliminary data.</text>
</comment>
<reference evidence="2 3" key="1">
    <citation type="submission" date="2020-11" db="EMBL/GenBank/DDBJ databases">
        <title>Erythrobacter sediminis sp. nov., a marine bacterium from a tidal flat of Garorim Bay.</title>
        <authorList>
            <person name="Kim D."/>
            <person name="Yoo Y."/>
            <person name="Kim J.-J."/>
        </authorList>
    </citation>
    <scope>NUCLEOTIDE SEQUENCE [LARGE SCALE GENOMIC DNA]</scope>
    <source>
        <strain evidence="2 3">JGD-13</strain>
    </source>
</reference>
<gene>
    <name evidence="2" type="ORF">I5L03_12430</name>
</gene>
<proteinExistence type="predicted"/>
<dbReference type="EMBL" id="JAEANY010000004">
    <property type="protein sequence ID" value="MBH5323391.1"/>
    <property type="molecule type" value="Genomic_DNA"/>
</dbReference>
<dbReference type="Proteomes" id="UP000602442">
    <property type="component" value="Unassembled WGS sequence"/>
</dbReference>